<protein>
    <submittedName>
        <fullName evidence="2">Uncharacterized protein</fullName>
    </submittedName>
</protein>
<dbReference type="RefSeq" id="WP_244805271.1">
    <property type="nucleotide sequence ID" value="NZ_JALIEA010000017.1"/>
</dbReference>
<dbReference type="Proteomes" id="UP001139207">
    <property type="component" value="Unassembled WGS sequence"/>
</dbReference>
<evidence type="ECO:0000313" key="3">
    <source>
        <dbReference type="Proteomes" id="UP001139207"/>
    </source>
</evidence>
<keyword evidence="3" id="KW-1185">Reference proteome</keyword>
<keyword evidence="1" id="KW-1133">Transmembrane helix</keyword>
<accession>A0A9X1WJ73</accession>
<sequence>MVRSLPKTLIITALVLTLSWMLIGTLGRLGVVIAVLLVITATVTVMRQDSEREIASLRRSVDLSATDIATILDDWDEFRYSRDPARIRDRQLHRPELCDTGSGISSVSRFHAAAGSCERFLRHLPERTSSLTTVAALTELLHETDQRALSLQRLWDRARQDSANSRHH</sequence>
<dbReference type="EMBL" id="JALIEA010000017">
    <property type="protein sequence ID" value="MCJ7859551.1"/>
    <property type="molecule type" value="Genomic_DNA"/>
</dbReference>
<comment type="caution">
    <text evidence="2">The sequence shown here is derived from an EMBL/GenBank/DDBJ whole genome shotgun (WGS) entry which is preliminary data.</text>
</comment>
<gene>
    <name evidence="2" type="ORF">MUN33_12645</name>
</gene>
<feature type="transmembrane region" description="Helical" evidence="1">
    <location>
        <begin position="7"/>
        <end position="23"/>
    </location>
</feature>
<keyword evidence="1" id="KW-0812">Transmembrane</keyword>
<proteinExistence type="predicted"/>
<reference evidence="2" key="1">
    <citation type="submission" date="2022-04" db="EMBL/GenBank/DDBJ databases">
        <title>Corynebacterium kalidii LD5P10.</title>
        <authorList>
            <person name="Sun J.Q."/>
        </authorList>
    </citation>
    <scope>NUCLEOTIDE SEQUENCE</scope>
    <source>
        <strain evidence="2">LD5P10</strain>
    </source>
</reference>
<dbReference type="AlphaFoldDB" id="A0A9X1WJ73"/>
<evidence type="ECO:0000256" key="1">
    <source>
        <dbReference type="SAM" id="Phobius"/>
    </source>
</evidence>
<keyword evidence="1" id="KW-0472">Membrane</keyword>
<organism evidence="2 3">
    <name type="scientific">Corynebacterium kalidii</name>
    <dbReference type="NCBI Taxonomy" id="2931982"/>
    <lineage>
        <taxon>Bacteria</taxon>
        <taxon>Bacillati</taxon>
        <taxon>Actinomycetota</taxon>
        <taxon>Actinomycetes</taxon>
        <taxon>Mycobacteriales</taxon>
        <taxon>Corynebacteriaceae</taxon>
        <taxon>Corynebacterium</taxon>
    </lineage>
</organism>
<name>A0A9X1WJ73_9CORY</name>
<evidence type="ECO:0000313" key="2">
    <source>
        <dbReference type="EMBL" id="MCJ7859551.1"/>
    </source>
</evidence>